<sequence length="320" mass="34197">MSIGLGSVHCVLPERRVAVAELSDLSTLDSEAADFARGCGIDTVTVFDHGSTTDLAARACRELLAKEPAEPDVLLLVGARAPDVLLGSDAGRVQHEGGVRAGLTFTVDGLGCAGSSVGWGLARDLLVADPGRNTVLLAHASRPIAVDRVRFPVTVIGDGAFAMTLVRDGRPVLRAHRAETDGRFHDLFTVDYRETPWYEWREECASPDRYRFELALHSRQRLRRLVDGVLADAGATAADVRATAMQNVTAAAFEFYETLLGLPIHPVCKRNLATCGHLGAMDVVLNLDGILADGALAPGDLVLVINNSPVAAWTATLWEV</sequence>
<name>A0A8J4E2R1_9ACTN</name>
<keyword evidence="1" id="KW-0808">Transferase</keyword>
<dbReference type="GO" id="GO:0016746">
    <property type="term" value="F:acyltransferase activity"/>
    <property type="evidence" value="ECO:0007669"/>
    <property type="project" value="UniProtKB-KW"/>
</dbReference>
<proteinExistence type="predicted"/>
<dbReference type="SUPFAM" id="SSF53901">
    <property type="entry name" value="Thiolase-like"/>
    <property type="match status" value="1"/>
</dbReference>
<dbReference type="Gene3D" id="3.40.47.10">
    <property type="match status" value="2"/>
</dbReference>
<dbReference type="InterPro" id="IPR016039">
    <property type="entry name" value="Thiolase-like"/>
</dbReference>
<dbReference type="RefSeq" id="WP_204003965.1">
    <property type="nucleotide sequence ID" value="NZ_BOPG01000050.1"/>
</dbReference>
<evidence type="ECO:0000259" key="3">
    <source>
        <dbReference type="Pfam" id="PF08541"/>
    </source>
</evidence>
<dbReference type="GO" id="GO:0044550">
    <property type="term" value="P:secondary metabolite biosynthetic process"/>
    <property type="evidence" value="ECO:0007669"/>
    <property type="project" value="TreeGrafter"/>
</dbReference>
<comment type="caution">
    <text evidence="4">The sequence shown here is derived from an EMBL/GenBank/DDBJ whole genome shotgun (WGS) entry which is preliminary data.</text>
</comment>
<dbReference type="Pfam" id="PF08541">
    <property type="entry name" value="ACP_syn_III_C"/>
    <property type="match status" value="1"/>
</dbReference>
<dbReference type="EMBL" id="BOPG01000050">
    <property type="protein sequence ID" value="GIJ60115.1"/>
    <property type="molecule type" value="Genomic_DNA"/>
</dbReference>
<evidence type="ECO:0000256" key="1">
    <source>
        <dbReference type="ARBA" id="ARBA00022679"/>
    </source>
</evidence>
<evidence type="ECO:0000256" key="2">
    <source>
        <dbReference type="ARBA" id="ARBA00023315"/>
    </source>
</evidence>
<accession>A0A8J4E2R1</accession>
<dbReference type="AlphaFoldDB" id="A0A8J4E2R1"/>
<dbReference type="PANTHER" id="PTHR34069:SF2">
    <property type="entry name" value="BETA-KETOACYL-[ACYL-CARRIER-PROTEIN] SYNTHASE III"/>
    <property type="match status" value="1"/>
</dbReference>
<dbReference type="PANTHER" id="PTHR34069">
    <property type="entry name" value="3-OXOACYL-[ACYL-CARRIER-PROTEIN] SYNTHASE 3"/>
    <property type="match status" value="1"/>
</dbReference>
<protein>
    <submittedName>
        <fullName evidence="4">3-oxoacyl-ACP synthase</fullName>
    </submittedName>
</protein>
<reference evidence="4" key="1">
    <citation type="submission" date="2021-01" db="EMBL/GenBank/DDBJ databases">
        <title>Whole genome shotgun sequence of Virgisporangium aurantiacum NBRC 16421.</title>
        <authorList>
            <person name="Komaki H."/>
            <person name="Tamura T."/>
        </authorList>
    </citation>
    <scope>NUCLEOTIDE SEQUENCE</scope>
    <source>
        <strain evidence="4">NBRC 16421</strain>
    </source>
</reference>
<evidence type="ECO:0000313" key="5">
    <source>
        <dbReference type="Proteomes" id="UP000612585"/>
    </source>
</evidence>
<keyword evidence="2" id="KW-0012">Acyltransferase</keyword>
<dbReference type="InterPro" id="IPR013747">
    <property type="entry name" value="ACP_syn_III_C"/>
</dbReference>
<organism evidence="4 5">
    <name type="scientific">Virgisporangium aurantiacum</name>
    <dbReference type="NCBI Taxonomy" id="175570"/>
    <lineage>
        <taxon>Bacteria</taxon>
        <taxon>Bacillati</taxon>
        <taxon>Actinomycetota</taxon>
        <taxon>Actinomycetes</taxon>
        <taxon>Micromonosporales</taxon>
        <taxon>Micromonosporaceae</taxon>
        <taxon>Virgisporangium</taxon>
    </lineage>
</organism>
<gene>
    <name evidence="4" type="primary">fabH_4</name>
    <name evidence="4" type="ORF">Vau01_076310</name>
</gene>
<keyword evidence="5" id="KW-1185">Reference proteome</keyword>
<evidence type="ECO:0000313" key="4">
    <source>
        <dbReference type="EMBL" id="GIJ60115.1"/>
    </source>
</evidence>
<dbReference type="Proteomes" id="UP000612585">
    <property type="component" value="Unassembled WGS sequence"/>
</dbReference>
<feature type="domain" description="Beta-ketoacyl-[acyl-carrier-protein] synthase III C-terminal" evidence="3">
    <location>
        <begin position="230"/>
        <end position="319"/>
    </location>
</feature>